<evidence type="ECO:0000313" key="3">
    <source>
        <dbReference type="Proteomes" id="UP001214603"/>
    </source>
</evidence>
<gene>
    <name evidence="2" type="ORF">MOBT1_001968</name>
</gene>
<dbReference type="Proteomes" id="UP001214603">
    <property type="component" value="Chromosome 3"/>
</dbReference>
<feature type="region of interest" description="Disordered" evidence="1">
    <location>
        <begin position="50"/>
        <end position="173"/>
    </location>
</feature>
<reference evidence="2" key="1">
    <citation type="submission" date="2023-03" db="EMBL/GenBank/DDBJ databases">
        <title>Mating type loci evolution in Malassezia.</title>
        <authorList>
            <person name="Coelho M.A."/>
        </authorList>
    </citation>
    <scope>NUCLEOTIDE SEQUENCE</scope>
    <source>
        <strain evidence="2">CBS 7876</strain>
    </source>
</reference>
<keyword evidence="3" id="KW-1185">Reference proteome</keyword>
<organism evidence="2 3">
    <name type="scientific">Malassezia obtusa</name>
    <dbReference type="NCBI Taxonomy" id="76774"/>
    <lineage>
        <taxon>Eukaryota</taxon>
        <taxon>Fungi</taxon>
        <taxon>Dikarya</taxon>
        <taxon>Basidiomycota</taxon>
        <taxon>Ustilaginomycotina</taxon>
        <taxon>Malasseziomycetes</taxon>
        <taxon>Malasseziales</taxon>
        <taxon>Malasseziaceae</taxon>
        <taxon>Malassezia</taxon>
    </lineage>
</organism>
<proteinExistence type="predicted"/>
<dbReference type="EMBL" id="CP119936">
    <property type="protein sequence ID" value="WFD03279.1"/>
    <property type="molecule type" value="Genomic_DNA"/>
</dbReference>
<name>A0AAF0E089_9BASI</name>
<sequence>MPSDGLIRVFNLTPVTSHDEALDLEPIAQYDTKHSRLTCLSAVGFNPDASLADAEDEAEGNLEGPASDMENFEEDDDNELDDEEIDAENSDEELARLEEEVRQAREAGVVIDEDGGVVIPDEDEDEDDEEGEEDEDDDDEEENEEGDEEDGDDDEGDDDDEEEEEEEEEAEEA</sequence>
<feature type="compositionally biased region" description="Acidic residues" evidence="1">
    <location>
        <begin position="111"/>
        <end position="173"/>
    </location>
</feature>
<feature type="compositionally biased region" description="Basic and acidic residues" evidence="1">
    <location>
        <begin position="93"/>
        <end position="105"/>
    </location>
</feature>
<evidence type="ECO:0000256" key="1">
    <source>
        <dbReference type="SAM" id="MobiDB-lite"/>
    </source>
</evidence>
<feature type="compositionally biased region" description="Acidic residues" evidence="1">
    <location>
        <begin position="70"/>
        <end position="92"/>
    </location>
</feature>
<protein>
    <submittedName>
        <fullName evidence="2">Uncharacterized protein</fullName>
    </submittedName>
</protein>
<dbReference type="AlphaFoldDB" id="A0AAF0E089"/>
<evidence type="ECO:0000313" key="2">
    <source>
        <dbReference type="EMBL" id="WFD03279.1"/>
    </source>
</evidence>
<accession>A0AAF0E089</accession>